<evidence type="ECO:0000313" key="2">
    <source>
        <dbReference type="Proteomes" id="UP000237246"/>
    </source>
</evidence>
<protein>
    <submittedName>
        <fullName evidence="1">Uncharacterized protein</fullName>
    </submittedName>
</protein>
<dbReference type="AlphaFoldDB" id="A0A2P4SSM0"/>
<proteinExistence type="predicted"/>
<evidence type="ECO:0000313" key="1">
    <source>
        <dbReference type="EMBL" id="POI27089.1"/>
    </source>
</evidence>
<accession>A0A2P4SSM0</accession>
<name>A0A2P4SSM0_BAMTH</name>
<sequence>MCIAVVSVVKRDSSVRFVTTEKSFTPLKTFLQAGTVIKLTFDSPNISLWILSLMMSFFKLLGSGFD</sequence>
<dbReference type="EMBL" id="PPHD01025487">
    <property type="protein sequence ID" value="POI27089.1"/>
    <property type="molecule type" value="Genomic_DNA"/>
</dbReference>
<organism evidence="1 2">
    <name type="scientific">Bambusicola thoracicus</name>
    <name type="common">Chinese bamboo-partridge</name>
    <name type="synonym">Perdix thoracica</name>
    <dbReference type="NCBI Taxonomy" id="9083"/>
    <lineage>
        <taxon>Eukaryota</taxon>
        <taxon>Metazoa</taxon>
        <taxon>Chordata</taxon>
        <taxon>Craniata</taxon>
        <taxon>Vertebrata</taxon>
        <taxon>Euteleostomi</taxon>
        <taxon>Archelosauria</taxon>
        <taxon>Archosauria</taxon>
        <taxon>Dinosauria</taxon>
        <taxon>Saurischia</taxon>
        <taxon>Theropoda</taxon>
        <taxon>Coelurosauria</taxon>
        <taxon>Aves</taxon>
        <taxon>Neognathae</taxon>
        <taxon>Galloanserae</taxon>
        <taxon>Galliformes</taxon>
        <taxon>Phasianidae</taxon>
        <taxon>Perdicinae</taxon>
        <taxon>Bambusicola</taxon>
    </lineage>
</organism>
<reference evidence="1 2" key="1">
    <citation type="submission" date="2018-01" db="EMBL/GenBank/DDBJ databases">
        <title>Comparison of the Chinese Bamboo Partridge and Red Junglefowl genome sequences highlights the importance of demography in genome evolution.</title>
        <authorList>
            <person name="Tiley G.P."/>
            <person name="Kimball R.T."/>
            <person name="Braun E.L."/>
            <person name="Burleigh J.G."/>
        </authorList>
    </citation>
    <scope>NUCLEOTIDE SEQUENCE [LARGE SCALE GENOMIC DNA]</scope>
    <source>
        <strain evidence="1">RTK389</strain>
        <tissue evidence="1">Blood</tissue>
    </source>
</reference>
<dbReference type="Proteomes" id="UP000237246">
    <property type="component" value="Unassembled WGS sequence"/>
</dbReference>
<keyword evidence="2" id="KW-1185">Reference proteome</keyword>
<gene>
    <name evidence="1" type="ORF">CIB84_009163</name>
</gene>
<comment type="caution">
    <text evidence="1">The sequence shown here is derived from an EMBL/GenBank/DDBJ whole genome shotgun (WGS) entry which is preliminary data.</text>
</comment>